<gene>
    <name evidence="1" type="ORF">F5891DRAFT_1192325</name>
</gene>
<name>A0AAD4HI86_9AGAM</name>
<dbReference type="GeneID" id="64661890"/>
<accession>A0AAD4HI86</accession>
<dbReference type="RefSeq" id="XP_041222722.1">
    <property type="nucleotide sequence ID" value="XM_041367592.1"/>
</dbReference>
<evidence type="ECO:0000313" key="1">
    <source>
        <dbReference type="EMBL" id="KAG1897146.1"/>
    </source>
</evidence>
<reference evidence="1" key="1">
    <citation type="journal article" date="2020" name="New Phytol.">
        <title>Comparative genomics reveals dynamic genome evolution in host specialist ectomycorrhizal fungi.</title>
        <authorList>
            <person name="Lofgren L.A."/>
            <person name="Nguyen N.H."/>
            <person name="Vilgalys R."/>
            <person name="Ruytinx J."/>
            <person name="Liao H.L."/>
            <person name="Branco S."/>
            <person name="Kuo A."/>
            <person name="LaButti K."/>
            <person name="Lipzen A."/>
            <person name="Andreopoulos W."/>
            <person name="Pangilinan J."/>
            <person name="Riley R."/>
            <person name="Hundley H."/>
            <person name="Na H."/>
            <person name="Barry K."/>
            <person name="Grigoriev I.V."/>
            <person name="Stajich J.E."/>
            <person name="Kennedy P.G."/>
        </authorList>
    </citation>
    <scope>NUCLEOTIDE SEQUENCE</scope>
    <source>
        <strain evidence="1">FC203</strain>
    </source>
</reference>
<evidence type="ECO:0000313" key="2">
    <source>
        <dbReference type="Proteomes" id="UP001195769"/>
    </source>
</evidence>
<dbReference type="AlphaFoldDB" id="A0AAD4HI86"/>
<comment type="caution">
    <text evidence="1">The sequence shown here is derived from an EMBL/GenBank/DDBJ whole genome shotgun (WGS) entry which is preliminary data.</text>
</comment>
<dbReference type="Proteomes" id="UP001195769">
    <property type="component" value="Unassembled WGS sequence"/>
</dbReference>
<proteinExistence type="predicted"/>
<protein>
    <submittedName>
        <fullName evidence="1">Uncharacterized protein</fullName>
    </submittedName>
</protein>
<keyword evidence="2" id="KW-1185">Reference proteome</keyword>
<dbReference type="EMBL" id="JABBWK010000049">
    <property type="protein sequence ID" value="KAG1897146.1"/>
    <property type="molecule type" value="Genomic_DNA"/>
</dbReference>
<sequence>MDSLQNLLALVHVDFPWFSDLDSIWHNNPSMVAKTYLSQPGLAGAGPSIPAAQSSHAYMPPNLPPSAYPPLTSFVNEQSNVNISLTSSINEQSNANVPLTSSVNMQLNVNILLTSHQRAVECEHFSEASQNA</sequence>
<organism evidence="1 2">
    <name type="scientific">Suillus fuscotomentosus</name>
    <dbReference type="NCBI Taxonomy" id="1912939"/>
    <lineage>
        <taxon>Eukaryota</taxon>
        <taxon>Fungi</taxon>
        <taxon>Dikarya</taxon>
        <taxon>Basidiomycota</taxon>
        <taxon>Agaricomycotina</taxon>
        <taxon>Agaricomycetes</taxon>
        <taxon>Agaricomycetidae</taxon>
        <taxon>Boletales</taxon>
        <taxon>Suillineae</taxon>
        <taxon>Suillaceae</taxon>
        <taxon>Suillus</taxon>
    </lineage>
</organism>